<keyword evidence="2" id="KW-1185">Reference proteome</keyword>
<accession>A0AAX2DBK2</accession>
<gene>
    <name evidence="1" type="ORF">SAMN05216476_2540</name>
</gene>
<protein>
    <recommendedName>
        <fullName evidence="3">Glycoside hydrolase</fullName>
    </recommendedName>
</protein>
<dbReference type="AlphaFoldDB" id="A0AAX2DBK2"/>
<dbReference type="Proteomes" id="UP000183772">
    <property type="component" value="Chromosome I"/>
</dbReference>
<organism evidence="1 2">
    <name type="scientific">Pseudomonas mediterranea</name>
    <dbReference type="NCBI Taxonomy" id="183795"/>
    <lineage>
        <taxon>Bacteria</taxon>
        <taxon>Pseudomonadati</taxon>
        <taxon>Pseudomonadota</taxon>
        <taxon>Gammaproteobacteria</taxon>
        <taxon>Pseudomonadales</taxon>
        <taxon>Pseudomonadaceae</taxon>
        <taxon>Pseudomonas</taxon>
    </lineage>
</organism>
<evidence type="ECO:0000313" key="1">
    <source>
        <dbReference type="EMBL" id="SDU49169.1"/>
    </source>
</evidence>
<reference evidence="1 2" key="1">
    <citation type="submission" date="2016-10" db="EMBL/GenBank/DDBJ databases">
        <authorList>
            <person name="Varghese N."/>
            <person name="Submissions S."/>
        </authorList>
    </citation>
    <scope>NUCLEOTIDE SEQUENCE [LARGE SCALE GENOMIC DNA]</scope>
    <source>
        <strain evidence="1 2">DSM 16733</strain>
    </source>
</reference>
<dbReference type="EMBL" id="LT629790">
    <property type="protein sequence ID" value="SDU49169.1"/>
    <property type="molecule type" value="Genomic_DNA"/>
</dbReference>
<name>A0AAX2DBK2_9PSED</name>
<dbReference type="SUPFAM" id="SSF51445">
    <property type="entry name" value="(Trans)glycosidases"/>
    <property type="match status" value="1"/>
</dbReference>
<evidence type="ECO:0008006" key="3">
    <source>
        <dbReference type="Google" id="ProtNLM"/>
    </source>
</evidence>
<dbReference type="Gene3D" id="3.20.20.80">
    <property type="entry name" value="Glycosidases"/>
    <property type="match status" value="1"/>
</dbReference>
<dbReference type="InterPro" id="IPR017853">
    <property type="entry name" value="GH"/>
</dbReference>
<evidence type="ECO:0000313" key="2">
    <source>
        <dbReference type="Proteomes" id="UP000183772"/>
    </source>
</evidence>
<proteinExistence type="predicted"/>
<sequence>MSFVAPQSAIASRLAPTGFGVNHSIRGRCRVGASLLAMGAARCWIMAACLWALALPADGASMSWTGIRDGSLYLQTDRPDSVTVRWVPAWQANANSEHLYLLDGQGRLAGKRLIKKVQERGEQQWPLLPGAASYRLEIPGYSFRRYSVEHDARTRALFAPAKVHFSVETHDGEELYFKVAPGEQAVLAGKFHGGVRSLRARRVADGKQLQLNLKPYPAYWQFDQVALPVANVEQTWRLQLQGNGKAAFWLDGTANLFAQNPEHLQPLRQDPGQAHLKLYGDVLGTTPKLGVYLPYVVPPPSVYPVIEALKPQAASFYSLVDIIADRPDYENKFRRLYQDRFGITQDVTLLAGSARKADLQADRVSNNGLQNWLKATHALGGKGIHYLGFADEPNLNYPDFASYQQVFENMANQVRAIPVDARAGVRITLPPSSRFTNGPLAENAVDRRGIDWARRLLARYGDQIDALAWHEWMIRDLLATRVYRHSVRQAARLVGLDHNGRPRKALLLDQTNMSSGSSLSPYDQETHYAALWWTSVVINASADGWLDMLNWFMLADEPEYPKGMMRVLDNQRFELKPVGLAQQFIQQHWLNQVLRLDNDAFEVDVLAMATDTRRSLLGVNKSTRPQQVSLDGASCPLVQAELVFFGPDNHSRSASFNCEAGQIRFLLPGETVFALGWTAPSFPPPATRQEAP</sequence>